<dbReference type="GO" id="GO:0005634">
    <property type="term" value="C:nucleus"/>
    <property type="evidence" value="ECO:0007669"/>
    <property type="project" value="UniProtKB-SubCell"/>
</dbReference>
<dbReference type="STRING" id="1676925.ENSPKIP00000025804"/>
<keyword evidence="3" id="KW-0227">DNA damage</keyword>
<evidence type="ECO:0000256" key="3">
    <source>
        <dbReference type="ARBA" id="ARBA00022763"/>
    </source>
</evidence>
<dbReference type="GO" id="GO:0031573">
    <property type="term" value="P:mitotic intra-S DNA damage checkpoint signaling"/>
    <property type="evidence" value="ECO:0007669"/>
    <property type="project" value="TreeGrafter"/>
</dbReference>
<dbReference type="GO" id="GO:0000712">
    <property type="term" value="P:resolution of meiotic recombination intermediates"/>
    <property type="evidence" value="ECO:0007669"/>
    <property type="project" value="TreeGrafter"/>
</dbReference>
<dbReference type="Gene3D" id="3.40.1620.30">
    <property type="entry name" value="ERCC4, Mus81-Eme1 complex, nuclease domain, subdomain 1"/>
    <property type="match status" value="1"/>
</dbReference>
<evidence type="ECO:0000256" key="5">
    <source>
        <dbReference type="ARBA" id="ARBA00023204"/>
    </source>
</evidence>
<evidence type="ECO:0000256" key="6">
    <source>
        <dbReference type="ARBA" id="ARBA00023242"/>
    </source>
</evidence>
<dbReference type="InterPro" id="IPR033310">
    <property type="entry name" value="Mms4/EME1/EME2"/>
</dbReference>
<evidence type="ECO:0000256" key="4">
    <source>
        <dbReference type="ARBA" id="ARBA00023172"/>
    </source>
</evidence>
<evidence type="ECO:0000313" key="9">
    <source>
        <dbReference type="Ensembl" id="ENSPKIP00000025804.1"/>
    </source>
</evidence>
<protein>
    <submittedName>
        <fullName evidence="9">Essential meiotic structure-specific endonuclease subunit 2</fullName>
    </submittedName>
</protein>
<keyword evidence="4" id="KW-0233">DNA recombination</keyword>
<dbReference type="FunFam" id="1.10.150.670:FF:000002">
    <property type="entry name" value="Crossover junction endonuclease EME1"/>
    <property type="match status" value="1"/>
</dbReference>
<evidence type="ECO:0000256" key="7">
    <source>
        <dbReference type="SAM" id="MobiDB-lite"/>
    </source>
</evidence>
<dbReference type="GO" id="GO:0006302">
    <property type="term" value="P:double-strand break repair"/>
    <property type="evidence" value="ECO:0007669"/>
    <property type="project" value="TreeGrafter"/>
</dbReference>
<dbReference type="CDD" id="cd20082">
    <property type="entry name" value="XPF_nuclease_EME2"/>
    <property type="match status" value="1"/>
</dbReference>
<evidence type="ECO:0000256" key="1">
    <source>
        <dbReference type="ARBA" id="ARBA00004123"/>
    </source>
</evidence>
<feature type="compositionally biased region" description="Low complexity" evidence="7">
    <location>
        <begin position="75"/>
        <end position="88"/>
    </location>
</feature>
<comment type="subcellular location">
    <subcellularLocation>
        <location evidence="1">Nucleus</location>
    </subcellularLocation>
</comment>
<dbReference type="AlphaFoldDB" id="A0A3B3S4W8"/>
<dbReference type="Gene3D" id="1.10.150.670">
    <property type="entry name" value="Crossover junction endonuclease EME1, DNA-binding domain"/>
    <property type="match status" value="1"/>
</dbReference>
<feature type="compositionally biased region" description="Basic and acidic residues" evidence="7">
    <location>
        <begin position="98"/>
        <end position="130"/>
    </location>
</feature>
<dbReference type="GO" id="GO:0048476">
    <property type="term" value="C:Holliday junction resolvase complex"/>
    <property type="evidence" value="ECO:0007669"/>
    <property type="project" value="InterPro"/>
</dbReference>
<dbReference type="Pfam" id="PF02732">
    <property type="entry name" value="ERCC4"/>
    <property type="match status" value="1"/>
</dbReference>
<dbReference type="InterPro" id="IPR043087">
    <property type="entry name" value="Eme1_nucdom_sub2"/>
</dbReference>
<proteinExistence type="inferred from homology"/>
<feature type="region of interest" description="Disordered" evidence="7">
    <location>
        <begin position="42"/>
        <end position="139"/>
    </location>
</feature>
<dbReference type="Pfam" id="PF21292">
    <property type="entry name" value="EME1-MUS81_C"/>
    <property type="match status" value="1"/>
</dbReference>
<name>A0A3B3S4W8_9TELE</name>
<dbReference type="OrthoDB" id="343092at2759"/>
<comment type="similarity">
    <text evidence="2">Belongs to the EME1/MMS4 family.</text>
</comment>
<organism evidence="9 10">
    <name type="scientific">Paramormyrops kingsleyae</name>
    <dbReference type="NCBI Taxonomy" id="1676925"/>
    <lineage>
        <taxon>Eukaryota</taxon>
        <taxon>Metazoa</taxon>
        <taxon>Chordata</taxon>
        <taxon>Craniata</taxon>
        <taxon>Vertebrata</taxon>
        <taxon>Euteleostomi</taxon>
        <taxon>Actinopterygii</taxon>
        <taxon>Neopterygii</taxon>
        <taxon>Teleostei</taxon>
        <taxon>Osteoglossocephala</taxon>
        <taxon>Osteoglossomorpha</taxon>
        <taxon>Osteoglossiformes</taxon>
        <taxon>Mormyridae</taxon>
        <taxon>Paramormyrops</taxon>
    </lineage>
</organism>
<keyword evidence="5" id="KW-0234">DNA repair</keyword>
<dbReference type="PANTHER" id="PTHR21077:SF6">
    <property type="entry name" value="CROSSOVER JUNCTION ENDONUCLEASE EME2-RELATED"/>
    <property type="match status" value="1"/>
</dbReference>
<dbReference type="RefSeq" id="XP_023674903.1">
    <property type="nucleotide sequence ID" value="XM_023819135.2"/>
</dbReference>
<dbReference type="InterPro" id="IPR043086">
    <property type="entry name" value="EME1_nucdom_sub1"/>
</dbReference>
<accession>A0A3B3S4W8</accession>
<feature type="region of interest" description="Disordered" evidence="7">
    <location>
        <begin position="1"/>
        <end position="21"/>
    </location>
</feature>
<evidence type="ECO:0000256" key="2">
    <source>
        <dbReference type="ARBA" id="ARBA00005313"/>
    </source>
</evidence>
<dbReference type="InterPro" id="IPR047523">
    <property type="entry name" value="XPF_nuclease_EME2"/>
</dbReference>
<dbReference type="InterPro" id="IPR042530">
    <property type="entry name" value="EME1/EME2_C"/>
</dbReference>
<dbReference type="Ensembl" id="ENSPKIT00000006550.1">
    <property type="protein sequence ID" value="ENSPKIP00000025804.1"/>
    <property type="gene ID" value="ENSPKIG00000008539.1"/>
</dbReference>
<reference evidence="9" key="1">
    <citation type="submission" date="2025-08" db="UniProtKB">
        <authorList>
            <consortium name="Ensembl"/>
        </authorList>
    </citation>
    <scope>IDENTIFICATION</scope>
</reference>
<dbReference type="PANTHER" id="PTHR21077">
    <property type="entry name" value="EME1 PROTEIN"/>
    <property type="match status" value="1"/>
</dbReference>
<sequence length="443" mass="50027">MSRLKRAKTWEISESEDESDFNIRSLITCDATRKDDIASSLQFASEKDTDQKDVRLETSQASVDADKEDPRCGESLSAPPAAATGTSSPEKRRRRAKKQIEGERLISEQKKEAREKLREERVKQKETKKLEQKRRKEAADRFKSYRPENCLKRMTVCVDPVLLQDEGSDTLLGTLRAMEWRSSIEEQQLAHSITWNRELPEGEDGLSIIQEEQILMVLQLNEFMDMLSSIKEIQQENIKQVECKSLFNKLSQYLNTYAGKIVTLAVIGLSSWALWEEKRSGGLRDLDLEEALVFLQLSRNTSVIFLESWQDLADHACAVTKALSKRPMKLLTETPDLPFCVDGSWASGVRVQKDGTGLLPVWSRQIQQLNRVSPAVAAAISSAFPSPQLLLQAYKDSASEGDQKNILADLSVTSGERQRRVGPDISSRVCRFLTAHNPQLVLD</sequence>
<dbReference type="Gene3D" id="4.10.800.30">
    <property type="entry name" value="ERCC4, Mus81-Eme1 complex, nuclease domain, subdomain 2"/>
    <property type="match status" value="1"/>
</dbReference>
<keyword evidence="10" id="KW-1185">Reference proteome</keyword>
<dbReference type="GO" id="GO:0003677">
    <property type="term" value="F:DNA binding"/>
    <property type="evidence" value="ECO:0007669"/>
    <property type="project" value="InterPro"/>
</dbReference>
<dbReference type="Proteomes" id="UP000261540">
    <property type="component" value="Unplaced"/>
</dbReference>
<dbReference type="SMART" id="SM00891">
    <property type="entry name" value="ERCC4"/>
    <property type="match status" value="1"/>
</dbReference>
<dbReference type="GeneID" id="111847717"/>
<reference evidence="9" key="2">
    <citation type="submission" date="2025-09" db="UniProtKB">
        <authorList>
            <consortium name="Ensembl"/>
        </authorList>
    </citation>
    <scope>IDENTIFICATION</scope>
</reference>
<feature type="compositionally biased region" description="Basic and acidic residues" evidence="7">
    <location>
        <begin position="45"/>
        <end position="56"/>
    </location>
</feature>
<evidence type="ECO:0000313" key="10">
    <source>
        <dbReference type="Proteomes" id="UP000261540"/>
    </source>
</evidence>
<dbReference type="InterPro" id="IPR006166">
    <property type="entry name" value="ERCC4_domain"/>
</dbReference>
<dbReference type="GeneTree" id="ENSGT00530000063937"/>
<feature type="domain" description="ERCC4" evidence="8">
    <location>
        <begin position="155"/>
        <end position="395"/>
    </location>
</feature>
<dbReference type="GO" id="GO:0031297">
    <property type="term" value="P:replication fork processing"/>
    <property type="evidence" value="ECO:0007669"/>
    <property type="project" value="TreeGrafter"/>
</dbReference>
<evidence type="ECO:0000259" key="8">
    <source>
        <dbReference type="SMART" id="SM00891"/>
    </source>
</evidence>
<dbReference type="GO" id="GO:0008821">
    <property type="term" value="F:crossover junction DNA endonuclease activity"/>
    <property type="evidence" value="ECO:0007669"/>
    <property type="project" value="TreeGrafter"/>
</dbReference>
<keyword evidence="6" id="KW-0539">Nucleus</keyword>